<dbReference type="AlphaFoldDB" id="B1Y619"/>
<dbReference type="SMART" id="SM01144">
    <property type="entry name" value="DTW"/>
    <property type="match status" value="1"/>
</dbReference>
<dbReference type="GO" id="GO:0016432">
    <property type="term" value="F:tRNA-uridine aminocarboxypropyltransferase activity"/>
    <property type="evidence" value="ECO:0007669"/>
    <property type="project" value="UniProtKB-EC"/>
</dbReference>
<dbReference type="KEGG" id="lch:Lcho_0091"/>
<keyword evidence="2" id="KW-0808">Transferase</keyword>
<dbReference type="PANTHER" id="PTHR21392">
    <property type="entry name" value="TRNA-URIDINE AMINOCARBOXYPROPYLTRANSFERASE 2"/>
    <property type="match status" value="1"/>
</dbReference>
<dbReference type="eggNOG" id="COG3148">
    <property type="taxonomic scope" value="Bacteria"/>
</dbReference>
<evidence type="ECO:0000313" key="7">
    <source>
        <dbReference type="EMBL" id="ACB32366.1"/>
    </source>
</evidence>
<sequence>MHQKSVAQPRRPTCSACHLPQRTCLCAWLRPTPNAVEVLILQHPLEAHQAKGSARLLALSLQRCRRVVAETLDAAALADWLGPDDAAPGDTVLLYPATASAPGPLADPAVMPRRLVVLDATWRKSLRLLHLNPRLQALPRWPLVDPPAARYGALRKAALPEQLSTLEATCLALAQIEADAPRYAPLLDAFGAWVADTSTAFRPTPAAITPGETPP</sequence>
<comment type="similarity">
    <text evidence="5">Belongs to the TDD superfamily. DTWD2 family.</text>
</comment>
<keyword evidence="4" id="KW-0819">tRNA processing</keyword>
<reference evidence="7 8" key="1">
    <citation type="submission" date="2008-03" db="EMBL/GenBank/DDBJ databases">
        <title>Complete sequence of Leptothrix cholodnii SP-6.</title>
        <authorList>
            <consortium name="US DOE Joint Genome Institute"/>
            <person name="Copeland A."/>
            <person name="Lucas S."/>
            <person name="Lapidus A."/>
            <person name="Glavina del Rio T."/>
            <person name="Dalin E."/>
            <person name="Tice H."/>
            <person name="Bruce D."/>
            <person name="Goodwin L."/>
            <person name="Pitluck S."/>
            <person name="Chertkov O."/>
            <person name="Brettin T."/>
            <person name="Detter J.C."/>
            <person name="Han C."/>
            <person name="Kuske C.R."/>
            <person name="Schmutz J."/>
            <person name="Larimer F."/>
            <person name="Land M."/>
            <person name="Hauser L."/>
            <person name="Kyrpides N."/>
            <person name="Lykidis A."/>
            <person name="Emerson D."/>
            <person name="Richardson P."/>
        </authorList>
    </citation>
    <scope>NUCLEOTIDE SEQUENCE [LARGE SCALE GENOMIC DNA]</scope>
    <source>
        <strain evidence="8">ATCC 51168 / LMG 8142 / SP-6</strain>
    </source>
</reference>
<dbReference type="GO" id="GO:0008033">
    <property type="term" value="P:tRNA processing"/>
    <property type="evidence" value="ECO:0007669"/>
    <property type="project" value="UniProtKB-KW"/>
</dbReference>
<keyword evidence="8" id="KW-1185">Reference proteome</keyword>
<proteinExistence type="inferred from homology"/>
<evidence type="ECO:0000256" key="1">
    <source>
        <dbReference type="ARBA" id="ARBA00012386"/>
    </source>
</evidence>
<gene>
    <name evidence="7" type="ordered locus">Lcho_0091</name>
</gene>
<evidence type="ECO:0000313" key="8">
    <source>
        <dbReference type="Proteomes" id="UP000001693"/>
    </source>
</evidence>
<dbReference type="PANTHER" id="PTHR21392:SF0">
    <property type="entry name" value="TRNA-URIDINE AMINOCARBOXYPROPYLTRANSFERASE 2"/>
    <property type="match status" value="1"/>
</dbReference>
<keyword evidence="3" id="KW-0949">S-adenosyl-L-methionine</keyword>
<dbReference type="Pfam" id="PF03942">
    <property type="entry name" value="DTW"/>
    <property type="match status" value="1"/>
</dbReference>
<dbReference type="InterPro" id="IPR005636">
    <property type="entry name" value="DTW"/>
</dbReference>
<evidence type="ECO:0000256" key="2">
    <source>
        <dbReference type="ARBA" id="ARBA00022679"/>
    </source>
</evidence>
<organism evidence="7 8">
    <name type="scientific">Leptothrix cholodnii (strain ATCC 51168 / LMG 8142 / SP-6)</name>
    <name type="common">Leptothrix discophora (strain SP-6)</name>
    <dbReference type="NCBI Taxonomy" id="395495"/>
    <lineage>
        <taxon>Bacteria</taxon>
        <taxon>Pseudomonadati</taxon>
        <taxon>Pseudomonadota</taxon>
        <taxon>Betaproteobacteria</taxon>
        <taxon>Burkholderiales</taxon>
        <taxon>Sphaerotilaceae</taxon>
        <taxon>Leptothrix</taxon>
    </lineage>
</organism>
<dbReference type="OrthoDB" id="268835at2"/>
<evidence type="ECO:0000256" key="3">
    <source>
        <dbReference type="ARBA" id="ARBA00022691"/>
    </source>
</evidence>
<evidence type="ECO:0000256" key="5">
    <source>
        <dbReference type="ARBA" id="ARBA00034489"/>
    </source>
</evidence>
<evidence type="ECO:0000256" key="4">
    <source>
        <dbReference type="ARBA" id="ARBA00022694"/>
    </source>
</evidence>
<dbReference type="InterPro" id="IPR039262">
    <property type="entry name" value="DTWD2/TAPT"/>
</dbReference>
<accession>B1Y619</accession>
<dbReference type="Proteomes" id="UP000001693">
    <property type="component" value="Chromosome"/>
</dbReference>
<evidence type="ECO:0000259" key="6">
    <source>
        <dbReference type="SMART" id="SM01144"/>
    </source>
</evidence>
<name>B1Y619_LEPCP</name>
<dbReference type="HOGENOM" id="CLU_066458_2_3_4"/>
<dbReference type="RefSeq" id="WP_012345128.1">
    <property type="nucleotide sequence ID" value="NC_010524.1"/>
</dbReference>
<protein>
    <recommendedName>
        <fullName evidence="1">tRNA-uridine aminocarboxypropyltransferase</fullName>
        <ecNumber evidence="1">2.5.1.25</ecNumber>
    </recommendedName>
</protein>
<feature type="domain" description="DTW" evidence="6">
    <location>
        <begin position="10"/>
        <end position="202"/>
    </location>
</feature>
<dbReference type="EMBL" id="CP001013">
    <property type="protein sequence ID" value="ACB32366.1"/>
    <property type="molecule type" value="Genomic_DNA"/>
</dbReference>
<dbReference type="EC" id="2.5.1.25" evidence="1"/>